<protein>
    <recommendedName>
        <fullName evidence="3">ASCH domain-containing protein</fullName>
    </recommendedName>
</protein>
<evidence type="ECO:0000313" key="2">
    <source>
        <dbReference type="Proteomes" id="UP000075573"/>
    </source>
</evidence>
<sequence length="138" mass="15464">MNIALKAGLWYAYGRDARQDIQSRTTFQAVIAGERVSTTRFLSWPGHRRWAALKPGDLVRLYADRDMKGNSLVVEIESSRDINLATCSEELIQLWSRCEGWSVSKGRGLGKALGPALWLRHKLVHVDPQTAPAQASLF</sequence>
<reference evidence="1 2" key="1">
    <citation type="submission" date="2015-06" db="EMBL/GenBank/DDBJ databases">
        <title>Improved classification and identification of acetic acid bacteria using matrix-assisted laser desorption/ionization time-of-flight mass spectrometry; Gluconobacter nephelii and Gluconobacter uchimurae are later heterotypic synonyms of Gluconobacter japonicus and Gluconobacter oxydans, respectively.</title>
        <authorList>
            <person name="Li L."/>
            <person name="Cleenwerck I."/>
            <person name="De Vuyst L."/>
            <person name="Vandamme P."/>
        </authorList>
    </citation>
    <scope>NUCLEOTIDE SEQUENCE [LARGE SCALE GENOMIC DNA]</scope>
    <source>
        <strain evidence="1 2">LMG 1764</strain>
    </source>
</reference>
<organism evidence="1 2">
    <name type="scientific">Gluconobacter potus</name>
    <dbReference type="NCBI Taxonomy" id="2724927"/>
    <lineage>
        <taxon>Bacteria</taxon>
        <taxon>Pseudomonadati</taxon>
        <taxon>Pseudomonadota</taxon>
        <taxon>Alphaproteobacteria</taxon>
        <taxon>Acetobacterales</taxon>
        <taxon>Acetobacteraceae</taxon>
        <taxon>Gluconobacter</taxon>
    </lineage>
</organism>
<evidence type="ECO:0008006" key="3">
    <source>
        <dbReference type="Google" id="ProtNLM"/>
    </source>
</evidence>
<gene>
    <name evidence="1" type="ORF">AD929_12460</name>
</gene>
<dbReference type="EMBL" id="LHZB01000118">
    <property type="protein sequence ID" value="KXV00038.1"/>
    <property type="molecule type" value="Genomic_DNA"/>
</dbReference>
<accession>A0A149QRT2</accession>
<dbReference type="RefSeq" id="WP_062497318.1">
    <property type="nucleotide sequence ID" value="NZ_LHZB01000118.1"/>
</dbReference>
<comment type="caution">
    <text evidence="1">The sequence shown here is derived from an EMBL/GenBank/DDBJ whole genome shotgun (WGS) entry which is preliminary data.</text>
</comment>
<dbReference type="Proteomes" id="UP000075573">
    <property type="component" value="Unassembled WGS sequence"/>
</dbReference>
<name>A0A149QRT2_9PROT</name>
<proteinExistence type="predicted"/>
<dbReference type="PATRIC" id="fig|442.7.peg.3314"/>
<evidence type="ECO:0000313" key="1">
    <source>
        <dbReference type="EMBL" id="KXV00038.1"/>
    </source>
</evidence>
<dbReference type="AlphaFoldDB" id="A0A149QRT2"/>